<sequence>MINDHLFRTKNSYIEDGLALSRGRFEYFNHNNLADLKARIAEKAPKLLFSFSLLRHSRCHTLDQ</sequence>
<dbReference type="Proteomes" id="UP000054761">
    <property type="component" value="Unassembled WGS sequence"/>
</dbReference>
<protein>
    <submittedName>
        <fullName evidence="1">Uncharacterized protein</fullName>
    </submittedName>
</protein>
<dbReference type="PATRIC" id="fig|454.4.peg.47"/>
<evidence type="ECO:0000313" key="2">
    <source>
        <dbReference type="Proteomes" id="UP000054761"/>
    </source>
</evidence>
<dbReference type="RefSeq" id="WP_135121906.1">
    <property type="nucleotide sequence ID" value="NZ_CP038273.1"/>
</dbReference>
<accession>A0A0W0WS58</accession>
<keyword evidence="2" id="KW-1185">Reference proteome</keyword>
<gene>
    <name evidence="1" type="ORF">Lisr_0046</name>
</gene>
<reference evidence="1 2" key="1">
    <citation type="submission" date="2015-11" db="EMBL/GenBank/DDBJ databases">
        <title>Genomic analysis of 38 Legionella species identifies large and diverse effector repertoires.</title>
        <authorList>
            <person name="Burstein D."/>
            <person name="Amaro F."/>
            <person name="Zusman T."/>
            <person name="Lifshitz Z."/>
            <person name="Cohen O."/>
            <person name="Gilbert J.A."/>
            <person name="Pupko T."/>
            <person name="Shuman H.A."/>
            <person name="Segal G."/>
        </authorList>
    </citation>
    <scope>NUCLEOTIDE SEQUENCE [LARGE SCALE GENOMIC DNA]</scope>
    <source>
        <strain evidence="1 2">Bercovier 4</strain>
    </source>
</reference>
<dbReference type="AlphaFoldDB" id="A0A0W0WS58"/>
<proteinExistence type="predicted"/>
<comment type="caution">
    <text evidence="1">The sequence shown here is derived from an EMBL/GenBank/DDBJ whole genome shotgun (WGS) entry which is preliminary data.</text>
</comment>
<dbReference type="EMBL" id="LNYH01000002">
    <property type="protein sequence ID" value="KTD35154.1"/>
    <property type="molecule type" value="Genomic_DNA"/>
</dbReference>
<name>A0A0W0WS58_9GAMM</name>
<organism evidence="1 2">
    <name type="scientific">Legionella israelensis</name>
    <dbReference type="NCBI Taxonomy" id="454"/>
    <lineage>
        <taxon>Bacteria</taxon>
        <taxon>Pseudomonadati</taxon>
        <taxon>Pseudomonadota</taxon>
        <taxon>Gammaproteobacteria</taxon>
        <taxon>Legionellales</taxon>
        <taxon>Legionellaceae</taxon>
        <taxon>Legionella</taxon>
    </lineage>
</organism>
<evidence type="ECO:0000313" key="1">
    <source>
        <dbReference type="EMBL" id="KTD35154.1"/>
    </source>
</evidence>